<organism evidence="1">
    <name type="scientific">uncultured Caudovirales phage</name>
    <dbReference type="NCBI Taxonomy" id="2100421"/>
    <lineage>
        <taxon>Viruses</taxon>
        <taxon>Duplodnaviria</taxon>
        <taxon>Heunggongvirae</taxon>
        <taxon>Uroviricota</taxon>
        <taxon>Caudoviricetes</taxon>
        <taxon>Peduoviridae</taxon>
        <taxon>Maltschvirus</taxon>
        <taxon>Maltschvirus maltsch</taxon>
    </lineage>
</organism>
<protein>
    <submittedName>
        <fullName evidence="1">Uncharacterized protein</fullName>
    </submittedName>
</protein>
<sequence>MKRLAREPDDAKVFDVALRIINRVCDLQGYVPGRRFVRNGGDDGSDAAAA</sequence>
<accession>A0A2H4J6N4</accession>
<reference evidence="1" key="1">
    <citation type="submission" date="2017-06" db="EMBL/GenBank/DDBJ databases">
        <title>Novel phages from South African skin metaviromes.</title>
        <authorList>
            <person name="van Zyl L.J."/>
            <person name="Abrahams Y."/>
            <person name="Stander E.A."/>
            <person name="Kirby B.M."/>
            <person name="Clavaud C."/>
            <person name="Farcet C."/>
            <person name="Breton L."/>
            <person name="Trindade M.I."/>
        </authorList>
    </citation>
    <scope>NUCLEOTIDE SEQUENCE</scope>
</reference>
<gene>
    <name evidence="1" type="ORF">3S4_53</name>
</gene>
<proteinExistence type="predicted"/>
<evidence type="ECO:0000313" key="1">
    <source>
        <dbReference type="EMBL" id="ASN67978.1"/>
    </source>
</evidence>
<dbReference type="EMBL" id="MF417869">
    <property type="protein sequence ID" value="ASN67978.1"/>
    <property type="molecule type" value="Genomic_DNA"/>
</dbReference>
<name>A0A2H4J6N4_9CAUD</name>